<evidence type="ECO:0000313" key="2">
    <source>
        <dbReference type="EMBL" id="GBM63951.1"/>
    </source>
</evidence>
<sequence length="93" mass="11084">MKRRDEPDKYWDQAEPSQSNWDNSEPNVPEWDNEWDDEPIVVDEPANKLSEHKQPEWDDEPIIEKDVIIINLKHLKNSVNTVEKGNLKFIINF</sequence>
<protein>
    <submittedName>
        <fullName evidence="2">Uncharacterized protein</fullName>
    </submittedName>
</protein>
<dbReference type="Proteomes" id="UP000499080">
    <property type="component" value="Unassembled WGS sequence"/>
</dbReference>
<keyword evidence="3" id="KW-1185">Reference proteome</keyword>
<feature type="compositionally biased region" description="Acidic residues" evidence="1">
    <location>
        <begin position="31"/>
        <end position="40"/>
    </location>
</feature>
<feature type="compositionally biased region" description="Polar residues" evidence="1">
    <location>
        <begin position="15"/>
        <end position="26"/>
    </location>
</feature>
<gene>
    <name evidence="2" type="ORF">AVEN_17538_1</name>
</gene>
<evidence type="ECO:0000313" key="3">
    <source>
        <dbReference type="Proteomes" id="UP000499080"/>
    </source>
</evidence>
<dbReference type="EMBL" id="BGPR01001900">
    <property type="protein sequence ID" value="GBM63951.1"/>
    <property type="molecule type" value="Genomic_DNA"/>
</dbReference>
<proteinExistence type="predicted"/>
<name>A0A4Y2HFA2_ARAVE</name>
<organism evidence="2 3">
    <name type="scientific">Araneus ventricosus</name>
    <name type="common">Orbweaver spider</name>
    <name type="synonym">Epeira ventricosa</name>
    <dbReference type="NCBI Taxonomy" id="182803"/>
    <lineage>
        <taxon>Eukaryota</taxon>
        <taxon>Metazoa</taxon>
        <taxon>Ecdysozoa</taxon>
        <taxon>Arthropoda</taxon>
        <taxon>Chelicerata</taxon>
        <taxon>Arachnida</taxon>
        <taxon>Araneae</taxon>
        <taxon>Araneomorphae</taxon>
        <taxon>Entelegynae</taxon>
        <taxon>Araneoidea</taxon>
        <taxon>Araneidae</taxon>
        <taxon>Araneus</taxon>
    </lineage>
</organism>
<comment type="caution">
    <text evidence="2">The sequence shown here is derived from an EMBL/GenBank/DDBJ whole genome shotgun (WGS) entry which is preliminary data.</text>
</comment>
<accession>A0A4Y2HFA2</accession>
<dbReference type="AlphaFoldDB" id="A0A4Y2HFA2"/>
<evidence type="ECO:0000256" key="1">
    <source>
        <dbReference type="SAM" id="MobiDB-lite"/>
    </source>
</evidence>
<feature type="compositionally biased region" description="Basic and acidic residues" evidence="1">
    <location>
        <begin position="1"/>
        <end position="12"/>
    </location>
</feature>
<reference evidence="2 3" key="1">
    <citation type="journal article" date="2019" name="Sci. Rep.">
        <title>Orb-weaving spider Araneus ventricosus genome elucidates the spidroin gene catalogue.</title>
        <authorList>
            <person name="Kono N."/>
            <person name="Nakamura H."/>
            <person name="Ohtoshi R."/>
            <person name="Moran D.A.P."/>
            <person name="Shinohara A."/>
            <person name="Yoshida Y."/>
            <person name="Fujiwara M."/>
            <person name="Mori M."/>
            <person name="Tomita M."/>
            <person name="Arakawa K."/>
        </authorList>
    </citation>
    <scope>NUCLEOTIDE SEQUENCE [LARGE SCALE GENOMIC DNA]</scope>
</reference>
<feature type="region of interest" description="Disordered" evidence="1">
    <location>
        <begin position="1"/>
        <end position="40"/>
    </location>
</feature>